<proteinExistence type="predicted"/>
<organism evidence="1 2">
    <name type="scientific">Lachnospira multipara</name>
    <dbReference type="NCBI Taxonomy" id="28051"/>
    <lineage>
        <taxon>Bacteria</taxon>
        <taxon>Bacillati</taxon>
        <taxon>Bacillota</taxon>
        <taxon>Clostridia</taxon>
        <taxon>Lachnospirales</taxon>
        <taxon>Lachnospiraceae</taxon>
        <taxon>Lachnospira</taxon>
    </lineage>
</organism>
<gene>
    <name evidence="1" type="ORF">SAMN05216537_1106</name>
</gene>
<keyword evidence="2" id="KW-1185">Reference proteome</keyword>
<accession>A0A1H5V8A2</accession>
<reference evidence="1 2" key="1">
    <citation type="submission" date="2016-10" db="EMBL/GenBank/DDBJ databases">
        <authorList>
            <person name="de Groot N.N."/>
        </authorList>
    </citation>
    <scope>NUCLEOTIDE SEQUENCE [LARGE SCALE GENOMIC DNA]</scope>
    <source>
        <strain evidence="1 2">D15d</strain>
    </source>
</reference>
<name>A0A1H5V8A2_9FIRM</name>
<sequence length="331" mass="38827">MFMFEFSFDKKIPEKLLDAECYGQFLSDDNQRKLKERLIEIDKLFNEVGVDSSDVVEEILENFSNVMKKIYKAHLIEQSKNKENYFVDMQYGEKFIKGISECLDIKVKKELSIVSEVSNVQEKIEKYENEMYIKVPIDIINDDCPGISLKGYINECVTKNKFKIFENIKNELKTVGIEVINRDIKFESDNAYLEWLGSNGYKTLWGCKYEFDPSDYMHEKEFALKLEDFERKFVFGISDGLVIKDNALSVQVSNFKVSLVPADVDKDGFSYKKVSDDKYIYEPIRGIRLEYSKDELRQYVAYTYKKAIIKYDIEICYSGKKDDVVIITRKN</sequence>
<evidence type="ECO:0000313" key="2">
    <source>
        <dbReference type="Proteomes" id="UP000236726"/>
    </source>
</evidence>
<evidence type="ECO:0000313" key="1">
    <source>
        <dbReference type="EMBL" id="SEF83008.1"/>
    </source>
</evidence>
<protein>
    <submittedName>
        <fullName evidence="1">Uncharacterized protein</fullName>
    </submittedName>
</protein>
<dbReference type="Proteomes" id="UP000236726">
    <property type="component" value="Unassembled WGS sequence"/>
</dbReference>
<dbReference type="AlphaFoldDB" id="A0A1H5V8A2"/>
<dbReference type="EMBL" id="FNUL01000010">
    <property type="protein sequence ID" value="SEF83008.1"/>
    <property type="molecule type" value="Genomic_DNA"/>
</dbReference>